<evidence type="ECO:0000256" key="1">
    <source>
        <dbReference type="SAM" id="MobiDB-lite"/>
    </source>
</evidence>
<organism evidence="3 4">
    <name type="scientific">Scyliorhinus torazame</name>
    <name type="common">Cloudy catshark</name>
    <name type="synonym">Catulus torazame</name>
    <dbReference type="NCBI Taxonomy" id="75743"/>
    <lineage>
        <taxon>Eukaryota</taxon>
        <taxon>Metazoa</taxon>
        <taxon>Chordata</taxon>
        <taxon>Craniata</taxon>
        <taxon>Vertebrata</taxon>
        <taxon>Chondrichthyes</taxon>
        <taxon>Elasmobranchii</taxon>
        <taxon>Galeomorphii</taxon>
        <taxon>Galeoidea</taxon>
        <taxon>Carcharhiniformes</taxon>
        <taxon>Scyliorhinidae</taxon>
        <taxon>Scyliorhinus</taxon>
    </lineage>
</organism>
<dbReference type="InterPro" id="IPR001660">
    <property type="entry name" value="SAM"/>
</dbReference>
<dbReference type="InterPro" id="IPR013761">
    <property type="entry name" value="SAM/pointed_sf"/>
</dbReference>
<dbReference type="STRING" id="75743.A0A401PXP3"/>
<dbReference type="OrthoDB" id="2337140at2759"/>
<feature type="non-terminal residue" evidence="3">
    <location>
        <position position="1"/>
    </location>
</feature>
<protein>
    <recommendedName>
        <fullName evidence="2">SAM domain-containing protein</fullName>
    </recommendedName>
</protein>
<dbReference type="Proteomes" id="UP000288216">
    <property type="component" value="Unassembled WGS sequence"/>
</dbReference>
<feature type="compositionally biased region" description="Basic and acidic residues" evidence="1">
    <location>
        <begin position="89"/>
        <end position="101"/>
    </location>
</feature>
<dbReference type="Gene3D" id="1.25.40.10">
    <property type="entry name" value="Tetratricopeptide repeat domain"/>
    <property type="match status" value="1"/>
</dbReference>
<gene>
    <name evidence="3" type="ORF">scyTo_0020622</name>
</gene>
<dbReference type="PANTHER" id="PTHR16155">
    <property type="entry name" value="DED DOMAIN-CONTAINING PROTEIN"/>
    <property type="match status" value="1"/>
</dbReference>
<proteinExistence type="predicted"/>
<keyword evidence="4" id="KW-1185">Reference proteome</keyword>
<reference evidence="3 4" key="1">
    <citation type="journal article" date="2018" name="Nat. Ecol. Evol.">
        <title>Shark genomes provide insights into elasmobranch evolution and the origin of vertebrates.</title>
        <authorList>
            <person name="Hara Y"/>
            <person name="Yamaguchi K"/>
            <person name="Onimaru K"/>
            <person name="Kadota M"/>
            <person name="Koyanagi M"/>
            <person name="Keeley SD"/>
            <person name="Tatsumi K"/>
            <person name="Tanaka K"/>
            <person name="Motone F"/>
            <person name="Kageyama Y"/>
            <person name="Nozu R"/>
            <person name="Adachi N"/>
            <person name="Nishimura O"/>
            <person name="Nakagawa R"/>
            <person name="Tanegashima C"/>
            <person name="Kiyatake I"/>
            <person name="Matsumoto R"/>
            <person name="Murakumo K"/>
            <person name="Nishida K"/>
            <person name="Terakita A"/>
            <person name="Kuratani S"/>
            <person name="Sato K"/>
            <person name="Hyodo S Kuraku.S."/>
        </authorList>
    </citation>
    <scope>NUCLEOTIDE SEQUENCE [LARGE SCALE GENOMIC DNA]</scope>
</reference>
<accession>A0A401PXP3</accession>
<feature type="region of interest" description="Disordered" evidence="1">
    <location>
        <begin position="1240"/>
        <end position="1260"/>
    </location>
</feature>
<feature type="domain" description="SAM" evidence="2">
    <location>
        <begin position="10"/>
        <end position="74"/>
    </location>
</feature>
<dbReference type="EMBL" id="BFAA01016933">
    <property type="protein sequence ID" value="GCB77909.1"/>
    <property type="molecule type" value="Genomic_DNA"/>
</dbReference>
<comment type="caution">
    <text evidence="3">The sequence shown here is derived from an EMBL/GenBank/DDBJ whole genome shotgun (WGS) entry which is preliminary data.</text>
</comment>
<dbReference type="Gene3D" id="1.10.150.50">
    <property type="entry name" value="Transcription Factor, Ets-1"/>
    <property type="match status" value="1"/>
</dbReference>
<dbReference type="GO" id="GO:0005737">
    <property type="term" value="C:cytoplasm"/>
    <property type="evidence" value="ECO:0007669"/>
    <property type="project" value="TreeGrafter"/>
</dbReference>
<feature type="region of interest" description="Disordered" evidence="1">
    <location>
        <begin position="89"/>
        <end position="139"/>
    </location>
</feature>
<dbReference type="OMA" id="RNDIICI"/>
<feature type="region of interest" description="Disordered" evidence="1">
    <location>
        <begin position="359"/>
        <end position="379"/>
    </location>
</feature>
<evidence type="ECO:0000259" key="2">
    <source>
        <dbReference type="PROSITE" id="PS50105"/>
    </source>
</evidence>
<sequence length="1556" mass="179644">ELLKRRLEDWDENHVRTWLRYIRVKDEHIQTLYEEQVTGAVLQVINKDELKELGVKQGQMQLILKKRNELLSSQNLELVQCSTSGVREREEASLTQDHQKDAPSQTLQTEALPGKRKFKSQGDVTALETPDRSTDSQHVCTIEESVKENSPVRCKHRPFFKNDINFKYVRNQVLPPETGIINLICPCHEYKSLAKAATLDRQRLQVKFAREVIKFASGCLNVRTNGTIHFGVEDSNSSSGYTHGEIIGLPVKDQSIYVDALDYIEKCFPRYGEDARLCIRPPIFVEVISRDGTEGRFVIEIDVSSSVKVVKNKIYRVRLPNFSEKKNKVECEKVTIYRRNGAKTEPVCEEKQDEFISDMQERDRRREAAENSEEPSKRTCEDLGRKLSVLLTGGKKWMDNSQWYIIVINKCNPEDLEKLNFLMHMNIFCVFDFDPDSKTSGFFKHYLKHHTANVHFLQDYKCEDGASMSDFRKRLCLFDQTSWIFCNGCNGYGGDERPCDVSTWVKSKKKHLKWTVFLICNNILPAGSFVVLFLLLSPVEQPLVDTFHEFYAEMNGRNDIICIAECGDNYQKWANLAQPSCSIETIDKMSIVGMKLNHVNDTIQTMLPTLTDHARHLPVSTKGVCLFQTADEERMFTLEILSCNQCENFKFDHQDPQQITKIERDFYQGGKVSWLNFMLAEKGFCEEVIQRDAYKEVVKIIDGMLKGSSGKQSVVTVHVFHQPGSGGSTLVRQVLWNSRKDLRCATVKPSCAVGKICEHAIQLLEYEENDINQCLPVLLLVEDSDEDYFDEIKHELIAAIGCKTVNVVGPVFILLNCKRCNNPEKLCRKIPLEAVAVTHKLTKEEKRVFSNKRKKLEEHFEPEFILTFVLMSEEFPEEYIQNFVKHLLEGIDRSKPVTQLIKYVALLNCYVANSSISLSHCEAFLGLDISIDHLRQQRFETSLDDKAHLLFIHFRDCTTEIRSIRIVHPLVAKEILHQLSGQPRSQIAVEFLQQKAILKHRFARDEVIKFIRDLFIRRHKRSKGDSTDTIFSPLIEDIRNEEHAPEKAVKVLTAAYECFEKDPYFAQQLARLHYMDNHFAEAINWAEDAKYQLPHNSYILDTEGQVYRKMLHVQFDLTDLRTEEVPPDKLTEAIRIALKAIECFRAAQKAAQSEADSMNNAGFVGEVEVGCHLLQLLSLLDIFKKDEDGSYTKLIEYLLGKDIPEEVKKPWKNFHGKLKGLQKGIYEALEWMSEDSSYFQTNKHEDGEDESSNTEDPAHNPRKWLIKKTKLYARYFTLSEQEEQKWKQSSNCSLSPLVRKLQIYKYNGGNITAIFSLLSDQKTDRTAVKLEKIISLYPEDHQKEKLDQIDLVNFTLCHIALACVAPRSSKLLTYQKLRELSLQFWKSKYYSSSACFLLTLLHWPDEACDQEPNETKGRILKTALETIKRLYDIKIKNLPSRKKQIYTHFFLGNGNGFDKIVHKSLLEKLSGSGLFERRLKWLTGDVWRNPRVTEKLKRVKGWTENGAIFVCGHWKQNKIRIVPLHFPSMPHGNENVTFYLGFTYAGLVAYDIQVER</sequence>
<dbReference type="PROSITE" id="PS50105">
    <property type="entry name" value="SAM_DOMAIN"/>
    <property type="match status" value="1"/>
</dbReference>
<dbReference type="InterPro" id="IPR011990">
    <property type="entry name" value="TPR-like_helical_dom_sf"/>
</dbReference>
<evidence type="ECO:0000313" key="4">
    <source>
        <dbReference type="Proteomes" id="UP000288216"/>
    </source>
</evidence>
<dbReference type="SUPFAM" id="SSF47769">
    <property type="entry name" value="SAM/Pointed domain"/>
    <property type="match status" value="1"/>
</dbReference>
<name>A0A401PXP3_SCYTO</name>
<dbReference type="PANTHER" id="PTHR16155:SF3">
    <property type="entry name" value="STERILE ALPHA MOTIF DOMAIN-CONTAINING PROTEIN 9-LIKE"/>
    <property type="match status" value="1"/>
</dbReference>
<evidence type="ECO:0000313" key="3">
    <source>
        <dbReference type="EMBL" id="GCB77909.1"/>
    </source>
</evidence>